<evidence type="ECO:0000256" key="8">
    <source>
        <dbReference type="ARBA" id="ARBA00023136"/>
    </source>
</evidence>
<dbReference type="InterPro" id="IPR044746">
    <property type="entry name" value="ABCC_6TM_D1"/>
</dbReference>
<dbReference type="CDD" id="cd03244">
    <property type="entry name" value="ABCC_MRP_domain2"/>
    <property type="match status" value="1"/>
</dbReference>
<evidence type="ECO:0000256" key="2">
    <source>
        <dbReference type="ARBA" id="ARBA00022448"/>
    </source>
</evidence>
<evidence type="ECO:0000259" key="12">
    <source>
        <dbReference type="PROSITE" id="PS50929"/>
    </source>
</evidence>
<dbReference type="InterPro" id="IPR003593">
    <property type="entry name" value="AAA+_ATPase"/>
</dbReference>
<comment type="caution">
    <text evidence="13">The sequence shown here is derived from an EMBL/GenBank/DDBJ whole genome shotgun (WGS) entry which is preliminary data.</text>
</comment>
<evidence type="ECO:0000256" key="7">
    <source>
        <dbReference type="ARBA" id="ARBA00022989"/>
    </source>
</evidence>
<dbReference type="InterPro" id="IPR050173">
    <property type="entry name" value="ABC_transporter_C-like"/>
</dbReference>
<evidence type="ECO:0000256" key="6">
    <source>
        <dbReference type="ARBA" id="ARBA00022840"/>
    </source>
</evidence>
<keyword evidence="2" id="KW-0813">Transport</keyword>
<evidence type="ECO:0000256" key="9">
    <source>
        <dbReference type="SAM" id="MobiDB-lite"/>
    </source>
</evidence>
<feature type="transmembrane region" description="Helical" evidence="10">
    <location>
        <begin position="123"/>
        <end position="144"/>
    </location>
</feature>
<keyword evidence="5" id="KW-0547">Nucleotide-binding</keyword>
<keyword evidence="8 10" id="KW-0472">Membrane</keyword>
<name>A0ABQ8UQM7_9EUKA</name>
<keyword evidence="6" id="KW-0067">ATP-binding</keyword>
<dbReference type="Proteomes" id="UP001141327">
    <property type="component" value="Unassembled WGS sequence"/>
</dbReference>
<feature type="domain" description="ABC transmembrane type-1" evidence="12">
    <location>
        <begin position="861"/>
        <end position="1180"/>
    </location>
</feature>
<evidence type="ECO:0000256" key="1">
    <source>
        <dbReference type="ARBA" id="ARBA00004128"/>
    </source>
</evidence>
<reference evidence="13" key="1">
    <citation type="journal article" date="2022" name="bioRxiv">
        <title>Genomics of Preaxostyla Flagellates Illuminates Evolutionary Transitions and the Path Towards Mitochondrial Loss.</title>
        <authorList>
            <person name="Novak L.V.F."/>
            <person name="Treitli S.C."/>
            <person name="Pyrih J."/>
            <person name="Halakuc P."/>
            <person name="Pipaliya S.V."/>
            <person name="Vacek V."/>
            <person name="Brzon O."/>
            <person name="Soukal P."/>
            <person name="Eme L."/>
            <person name="Dacks J.B."/>
            <person name="Karnkowska A."/>
            <person name="Elias M."/>
            <person name="Hampl V."/>
        </authorList>
    </citation>
    <scope>NUCLEOTIDE SEQUENCE</scope>
    <source>
        <strain evidence="13">RCP-MX</strain>
    </source>
</reference>
<dbReference type="InterPro" id="IPR017871">
    <property type="entry name" value="ABC_transporter-like_CS"/>
</dbReference>
<dbReference type="SUPFAM" id="SSF90123">
    <property type="entry name" value="ABC transporter transmembrane region"/>
    <property type="match status" value="3"/>
</dbReference>
<dbReference type="PROSITE" id="PS50893">
    <property type="entry name" value="ABC_TRANSPORTER_2"/>
    <property type="match status" value="2"/>
</dbReference>
<feature type="domain" description="ABC transporter" evidence="11">
    <location>
        <begin position="471"/>
        <end position="694"/>
    </location>
</feature>
<feature type="transmembrane region" description="Helical" evidence="10">
    <location>
        <begin position="854"/>
        <end position="880"/>
    </location>
</feature>
<feature type="region of interest" description="Disordered" evidence="9">
    <location>
        <begin position="697"/>
        <end position="732"/>
    </location>
</feature>
<keyword evidence="4" id="KW-0677">Repeat</keyword>
<dbReference type="InterPro" id="IPR003439">
    <property type="entry name" value="ABC_transporter-like_ATP-bd"/>
</dbReference>
<evidence type="ECO:0000256" key="3">
    <source>
        <dbReference type="ARBA" id="ARBA00022692"/>
    </source>
</evidence>
<evidence type="ECO:0000313" key="13">
    <source>
        <dbReference type="EMBL" id="KAJ4459649.1"/>
    </source>
</evidence>
<evidence type="ECO:0000256" key="10">
    <source>
        <dbReference type="SAM" id="Phobius"/>
    </source>
</evidence>
<feature type="transmembrane region" description="Helical" evidence="10">
    <location>
        <begin position="1129"/>
        <end position="1151"/>
    </location>
</feature>
<evidence type="ECO:0000313" key="14">
    <source>
        <dbReference type="Proteomes" id="UP001141327"/>
    </source>
</evidence>
<feature type="transmembrane region" description="Helical" evidence="10">
    <location>
        <begin position="227"/>
        <end position="245"/>
    </location>
</feature>
<protein>
    <submittedName>
        <fullName evidence="13">Multidrug resistance-associated protein</fullName>
    </submittedName>
</protein>
<feature type="region of interest" description="Disordered" evidence="9">
    <location>
        <begin position="747"/>
        <end position="798"/>
    </location>
</feature>
<feature type="domain" description="ABC transporter" evidence="11">
    <location>
        <begin position="1221"/>
        <end position="1455"/>
    </location>
</feature>
<proteinExistence type="predicted"/>
<dbReference type="PROSITE" id="PS50929">
    <property type="entry name" value="ABC_TM1F"/>
    <property type="match status" value="2"/>
</dbReference>
<keyword evidence="14" id="KW-1185">Reference proteome</keyword>
<dbReference type="InterPro" id="IPR011527">
    <property type="entry name" value="ABC1_TM_dom"/>
</dbReference>
<dbReference type="InterPro" id="IPR044726">
    <property type="entry name" value="ABCC_6TM_D2"/>
</dbReference>
<dbReference type="EMBL" id="JAPMOS010000018">
    <property type="protein sequence ID" value="KAJ4459649.1"/>
    <property type="molecule type" value="Genomic_DNA"/>
</dbReference>
<dbReference type="SMART" id="SM00382">
    <property type="entry name" value="AAA"/>
    <property type="match status" value="2"/>
</dbReference>
<evidence type="ECO:0000256" key="5">
    <source>
        <dbReference type="ARBA" id="ARBA00022741"/>
    </source>
</evidence>
<feature type="domain" description="ABC transmembrane type-1" evidence="12">
    <location>
        <begin position="87"/>
        <end position="366"/>
    </location>
</feature>
<organism evidence="13 14">
    <name type="scientific">Paratrimastix pyriformis</name>
    <dbReference type="NCBI Taxonomy" id="342808"/>
    <lineage>
        <taxon>Eukaryota</taxon>
        <taxon>Metamonada</taxon>
        <taxon>Preaxostyla</taxon>
        <taxon>Paratrimastigidae</taxon>
        <taxon>Paratrimastix</taxon>
    </lineage>
</organism>
<dbReference type="Pfam" id="PF00005">
    <property type="entry name" value="ABC_tran"/>
    <property type="match status" value="2"/>
</dbReference>
<comment type="subcellular location">
    <subcellularLocation>
        <location evidence="1">Vacuole membrane</location>
        <topology evidence="1">Multi-pass membrane protein</topology>
    </subcellularLocation>
</comment>
<keyword evidence="3 10" id="KW-0812">Transmembrane</keyword>
<dbReference type="CDD" id="cd03250">
    <property type="entry name" value="ABCC_MRP_domain1"/>
    <property type="match status" value="1"/>
</dbReference>
<evidence type="ECO:0000256" key="4">
    <source>
        <dbReference type="ARBA" id="ARBA00022737"/>
    </source>
</evidence>
<dbReference type="PANTHER" id="PTHR24223">
    <property type="entry name" value="ATP-BINDING CASSETTE SUB-FAMILY C"/>
    <property type="match status" value="1"/>
</dbReference>
<accession>A0ABQ8UQM7</accession>
<dbReference type="Gene3D" id="3.40.50.300">
    <property type="entry name" value="P-loop containing nucleotide triphosphate hydrolases"/>
    <property type="match status" value="2"/>
</dbReference>
<feature type="transmembrane region" description="Helical" evidence="10">
    <location>
        <begin position="992"/>
        <end position="1011"/>
    </location>
</feature>
<dbReference type="SUPFAM" id="SSF52540">
    <property type="entry name" value="P-loop containing nucleoside triphosphate hydrolases"/>
    <property type="match status" value="2"/>
</dbReference>
<feature type="transmembrane region" description="Helical" evidence="10">
    <location>
        <begin position="969"/>
        <end position="986"/>
    </location>
</feature>
<sequence>MAHPIEKANIISRLTFWWMTPLIALGFKRPLEPEDLYPLAEKDTATSLGNEFQKIWESEKGRARQKGKKPSLLRSFARFRGLYYVGLGIPLKLGHDLLQFCGPVFLRQILSFLASDHDISEGFIWAFALFLAPVLQTLVVHQYFHVTIRTGMHARAAMVTAIYRKALSLDTDARTAQGHGKLVNLMSNDATRLQDISMNAHMIWSGPFQIFGALFLLIRYLGWAPTLSGFVLTIVLIPVNAWVTGRLTKLRRRMAPIADERVRRTNEILQGIRVVKMSAWEEPLSKQVMEVRGRETGLQRRYGLFGAFANFLAGIAPILVTLTSFAVYVAQGNPLTADVAFPALSLFGILRFPLNVLPRILTSLADVYVAIGRLGQSVAFPSSFLDLVGSQIPAQHRTGGWRWGPCSNPAGDPATPLYDPGVAAALAQASFAWTYGPAQKGQDFNALFQIGQGQATKPQGAPIVPAPRANTTTEMATRPTTQQCAVTRATMSLRRGDLMAVVGPVGCGKSSLLASMLGELHCLEGEFVLKGKVAYVPQTPWILNATVQDNITFGLPFDPDRYAAVLRACCLEPDIAILPAGDKTEIGEKGINLSGGQKQRIAMARAAYSQAEVFILDDPLSAVDLHVGQAMMDECIIGMLKNAGKTVVLATHHVQHLNRCDLVALIGPGGVLQACGSLDSLIAQGFNLQSLAEMLRKDDHAAPTPSPSPAPQSSSSLVTPVPLRPAPSEPATQKPFVGAAVAAGAEGADVESPSLERRPLLPAEGGAKKRYSGDGGSPPSAPRGSPAPPPVGSPTGSPSGTTVTKVWLPFLGLGFHVFSSCGLHPAVPFVVLQEERATGSVSWMVYLQYIRSGGWAMMGCALLCFLIVEVMHVCTDLWLAHWSDATDSHSPYYLLVYASFSISTALLLFLRGVFLTFAGRRAGATLHNNLIDNILQAPLYWYETTPTGRILNRFSKDMDMVDVEVQNSLTSYLQTAFTVIGSLFIISRATLWFLLPLAGIAALYFFIQQYYRRTSRELQRLESISRTPVFHHFQQSLNGLASIRSVFRPWWGGDVGVETRAIFGTVIGCLLGHEAPLVPRCGFREPSPASGFFTRRAFDQQERFCEICHAALDKANRAYFLSVSANRWLAIRVEFIGTLSVVSVALLAIVTRGSLSPGLAGVALSMSLSMTGWLGWFIRSDTDLETKMNSVERILEYTRVPREAPRKGIPVPATWPSLGDITVDQAVARYRPGLPTVLNSVNLHIQPAEKVGIVGRTGAGKSSLLSVLLRLVELEAGTIRIDGLNIRDVGLDDLRKRIAVIPQDPFLFEGTVRTNLDPFKQHTDAELWAALEGASLKEKIQSLPYKLDSQIREAGENFSAGERQLLCLARALLRRSRILLMDEATAAVDFKTDALIQQSIRQSLRDQTVLIVAHRLATVVDVDSVVVMDAGRVGERGRPRDLLQSPSSLLYDMAASTGAEHLRQLQELAQTSGFAAAGTSSSTTT</sequence>
<dbReference type="Pfam" id="PF00664">
    <property type="entry name" value="ABC_membrane"/>
    <property type="match status" value="3"/>
</dbReference>
<feature type="compositionally biased region" description="Pro residues" evidence="9">
    <location>
        <begin position="779"/>
        <end position="792"/>
    </location>
</feature>
<dbReference type="PROSITE" id="PS00211">
    <property type="entry name" value="ABC_TRANSPORTER_1"/>
    <property type="match status" value="2"/>
</dbReference>
<dbReference type="InterPro" id="IPR036640">
    <property type="entry name" value="ABC1_TM_sf"/>
</dbReference>
<keyword evidence="7 10" id="KW-1133">Transmembrane helix</keyword>
<dbReference type="CDD" id="cd18580">
    <property type="entry name" value="ABC_6TM_ABCC_D2"/>
    <property type="match status" value="1"/>
</dbReference>
<feature type="transmembrane region" description="Helical" evidence="10">
    <location>
        <begin position="302"/>
        <end position="329"/>
    </location>
</feature>
<feature type="transmembrane region" description="Helical" evidence="10">
    <location>
        <begin position="892"/>
        <end position="914"/>
    </location>
</feature>
<dbReference type="CDD" id="cd18579">
    <property type="entry name" value="ABC_6TM_ABCC_D1"/>
    <property type="match status" value="1"/>
</dbReference>
<dbReference type="Gene3D" id="1.20.1560.10">
    <property type="entry name" value="ABC transporter type 1, transmembrane domain"/>
    <property type="match status" value="2"/>
</dbReference>
<evidence type="ECO:0000259" key="11">
    <source>
        <dbReference type="PROSITE" id="PS50893"/>
    </source>
</evidence>
<gene>
    <name evidence="13" type="ORF">PAPYR_4396</name>
</gene>
<dbReference type="PANTHER" id="PTHR24223:SF443">
    <property type="entry name" value="MULTIDRUG-RESISTANCE LIKE PROTEIN 1, ISOFORM I"/>
    <property type="match status" value="1"/>
</dbReference>
<dbReference type="InterPro" id="IPR027417">
    <property type="entry name" value="P-loop_NTPase"/>
</dbReference>
<feature type="transmembrane region" description="Helical" evidence="10">
    <location>
        <begin position="1157"/>
        <end position="1178"/>
    </location>
</feature>
<feature type="transmembrane region" description="Helical" evidence="10">
    <location>
        <begin position="202"/>
        <end position="221"/>
    </location>
</feature>